<dbReference type="InterPro" id="IPR010562">
    <property type="entry name" value="Haemolymph_juvenile_hormone-bd"/>
</dbReference>
<organism evidence="2 3">
    <name type="scientific">Temnothorax curvispinosus</name>
    <dbReference type="NCBI Taxonomy" id="300111"/>
    <lineage>
        <taxon>Eukaryota</taxon>
        <taxon>Metazoa</taxon>
        <taxon>Ecdysozoa</taxon>
        <taxon>Arthropoda</taxon>
        <taxon>Hexapoda</taxon>
        <taxon>Insecta</taxon>
        <taxon>Pterygota</taxon>
        <taxon>Neoptera</taxon>
        <taxon>Endopterygota</taxon>
        <taxon>Hymenoptera</taxon>
        <taxon>Apocrita</taxon>
        <taxon>Aculeata</taxon>
        <taxon>Formicoidea</taxon>
        <taxon>Formicidae</taxon>
        <taxon>Myrmicinae</taxon>
        <taxon>Temnothorax</taxon>
    </lineage>
</organism>
<reference evidence="3" key="1">
    <citation type="submission" date="2025-08" db="UniProtKB">
        <authorList>
            <consortium name="RefSeq"/>
        </authorList>
    </citation>
    <scope>IDENTIFICATION</scope>
    <source>
        <tissue evidence="3">Whole body</tissue>
    </source>
</reference>
<evidence type="ECO:0000313" key="3">
    <source>
        <dbReference type="RefSeq" id="XP_024877746.1"/>
    </source>
</evidence>
<dbReference type="PANTHER" id="PTHR11008">
    <property type="entry name" value="PROTEIN TAKEOUT-LIKE PROTEIN"/>
    <property type="match status" value="1"/>
</dbReference>
<proteinExistence type="predicted"/>
<feature type="chain" id="PRO_5026812331" evidence="1">
    <location>
        <begin position="18"/>
        <end position="243"/>
    </location>
</feature>
<dbReference type="GeneID" id="112458374"/>
<dbReference type="InterPro" id="IPR038606">
    <property type="entry name" value="To_sf"/>
</dbReference>
<keyword evidence="1" id="KW-0732">Signal</keyword>
<feature type="signal peptide" evidence="1">
    <location>
        <begin position="1"/>
        <end position="17"/>
    </location>
</feature>
<name>A0A6J1Q8R3_9HYME</name>
<evidence type="ECO:0000256" key="1">
    <source>
        <dbReference type="SAM" id="SignalP"/>
    </source>
</evidence>
<protein>
    <submittedName>
        <fullName evidence="3">Uncharacterized protein LOC112458374</fullName>
    </submittedName>
</protein>
<dbReference type="Gene3D" id="3.15.10.30">
    <property type="entry name" value="Haemolymph juvenile hormone binding protein"/>
    <property type="match status" value="1"/>
</dbReference>
<sequence length="243" mass="27748">MFVTLFVFALVTAHVTATLPSYIRPCGRKDPNYDQCIRNSAELLKDKICTGMPELNLPPNEPLIIDKIVVYDTANIKLHLSDVKVYGICDFVINSVHANPDKLHYDFNVNVKALRLDAMYDFNINILLTQIAHKGILHVTSDNLGVKLGVDFKSTIKNGKTSGYTSKVNLNLNIKTFNFKFDEKEKELVNLHKIFSNVISDNQEEMIKTVKPALEEELSKRIISIFNRVFDRINFEELFPERA</sequence>
<dbReference type="OrthoDB" id="7545087at2759"/>
<dbReference type="Proteomes" id="UP000504618">
    <property type="component" value="Unplaced"/>
</dbReference>
<dbReference type="GO" id="GO:0005615">
    <property type="term" value="C:extracellular space"/>
    <property type="evidence" value="ECO:0007669"/>
    <property type="project" value="TreeGrafter"/>
</dbReference>
<dbReference type="RefSeq" id="XP_024877746.1">
    <property type="nucleotide sequence ID" value="XM_025021978.1"/>
</dbReference>
<dbReference type="SMART" id="SM00700">
    <property type="entry name" value="JHBP"/>
    <property type="match status" value="1"/>
</dbReference>
<dbReference type="Pfam" id="PF06585">
    <property type="entry name" value="JHBP"/>
    <property type="match status" value="1"/>
</dbReference>
<keyword evidence="2" id="KW-1185">Reference proteome</keyword>
<gene>
    <name evidence="3" type="primary">LOC112458374</name>
</gene>
<dbReference type="AlphaFoldDB" id="A0A6J1Q8R3"/>
<evidence type="ECO:0000313" key="2">
    <source>
        <dbReference type="Proteomes" id="UP000504618"/>
    </source>
</evidence>
<dbReference type="PANTHER" id="PTHR11008:SF39">
    <property type="entry name" value="CIRCADIAN CLOCK-CONTROLLED PROTEIN-LIKE PROTEIN"/>
    <property type="match status" value="1"/>
</dbReference>
<accession>A0A6J1Q8R3</accession>